<dbReference type="GO" id="GO:0016747">
    <property type="term" value="F:acyltransferase activity, transferring groups other than amino-acyl groups"/>
    <property type="evidence" value="ECO:0007669"/>
    <property type="project" value="InterPro"/>
</dbReference>
<dbReference type="InterPro" id="IPR053144">
    <property type="entry name" value="Acetyltransferase_Butenolide"/>
</dbReference>
<dbReference type="CDD" id="cd04301">
    <property type="entry name" value="NAT_SF"/>
    <property type="match status" value="1"/>
</dbReference>
<evidence type="ECO:0000313" key="2">
    <source>
        <dbReference type="EMBL" id="RIE03413.1"/>
    </source>
</evidence>
<evidence type="ECO:0000313" key="3">
    <source>
        <dbReference type="Proteomes" id="UP000266340"/>
    </source>
</evidence>
<keyword evidence="3" id="KW-1185">Reference proteome</keyword>
<feature type="domain" description="N-acetyltransferase" evidence="1">
    <location>
        <begin position="4"/>
        <end position="137"/>
    </location>
</feature>
<keyword evidence="2" id="KW-0808">Transferase</keyword>
<dbReference type="SUPFAM" id="SSF55729">
    <property type="entry name" value="Acyl-CoA N-acyltransferases (Nat)"/>
    <property type="match status" value="1"/>
</dbReference>
<dbReference type="PANTHER" id="PTHR43233:SF1">
    <property type="entry name" value="FAMILY N-ACETYLTRANSFERASE, PUTATIVE (AFU_ORTHOLOGUE AFUA_6G03350)-RELATED"/>
    <property type="match status" value="1"/>
</dbReference>
<dbReference type="Proteomes" id="UP000266340">
    <property type="component" value="Unassembled WGS sequence"/>
</dbReference>
<name>A0A398CL75_9BACL</name>
<dbReference type="PANTHER" id="PTHR43233">
    <property type="entry name" value="FAMILY N-ACETYLTRANSFERASE, PUTATIVE (AFU_ORTHOLOGUE AFUA_6G03350)-RELATED"/>
    <property type="match status" value="1"/>
</dbReference>
<dbReference type="PROSITE" id="PS51186">
    <property type="entry name" value="GNAT"/>
    <property type="match status" value="1"/>
</dbReference>
<dbReference type="RefSeq" id="WP_119149623.1">
    <property type="nucleotide sequence ID" value="NZ_JBHSOV010000005.1"/>
</dbReference>
<dbReference type="EMBL" id="QXJM01000037">
    <property type="protein sequence ID" value="RIE03413.1"/>
    <property type="molecule type" value="Genomic_DNA"/>
</dbReference>
<protein>
    <submittedName>
        <fullName evidence="2">GNAT family N-acetyltransferase</fullName>
    </submittedName>
</protein>
<dbReference type="InterPro" id="IPR000182">
    <property type="entry name" value="GNAT_dom"/>
</dbReference>
<organism evidence="2 3">
    <name type="scientific">Cohnella faecalis</name>
    <dbReference type="NCBI Taxonomy" id="2315694"/>
    <lineage>
        <taxon>Bacteria</taxon>
        <taxon>Bacillati</taxon>
        <taxon>Bacillota</taxon>
        <taxon>Bacilli</taxon>
        <taxon>Bacillales</taxon>
        <taxon>Paenibacillaceae</taxon>
        <taxon>Cohnella</taxon>
    </lineage>
</organism>
<dbReference type="AlphaFoldDB" id="A0A398CL75"/>
<comment type="caution">
    <text evidence="2">The sequence shown here is derived from an EMBL/GenBank/DDBJ whole genome shotgun (WGS) entry which is preliminary data.</text>
</comment>
<reference evidence="2 3" key="1">
    <citation type="submission" date="2018-09" db="EMBL/GenBank/DDBJ databases">
        <title>Cohnella cavernae sp. nov., isolated from a karst cave.</title>
        <authorList>
            <person name="Zhu H."/>
        </authorList>
    </citation>
    <scope>NUCLEOTIDE SEQUENCE [LARGE SCALE GENOMIC DNA]</scope>
    <source>
        <strain evidence="2 3">K2E09-144</strain>
    </source>
</reference>
<gene>
    <name evidence="2" type="ORF">D3H35_12160</name>
</gene>
<proteinExistence type="predicted"/>
<dbReference type="Pfam" id="PF00583">
    <property type="entry name" value="Acetyltransf_1"/>
    <property type="match status" value="1"/>
</dbReference>
<evidence type="ECO:0000259" key="1">
    <source>
        <dbReference type="PROSITE" id="PS51186"/>
    </source>
</evidence>
<dbReference type="OrthoDB" id="9775804at2"/>
<sequence length="138" mass="16516">MNIEVIYAITERFFLDLLKLYEQEEWTNKRNPAGIKKMMEHCTIIGLVDKDNDKLVGFLRVITDFVYRATVYDVIIQSDYQGKGLGRMLMDEVVNHPELKDIERIELYCAPDKIEFYNKWDFYKVSEFTHFMRKTNTI</sequence>
<accession>A0A398CL75</accession>
<dbReference type="InterPro" id="IPR016181">
    <property type="entry name" value="Acyl_CoA_acyltransferase"/>
</dbReference>
<dbReference type="Gene3D" id="3.40.630.30">
    <property type="match status" value="1"/>
</dbReference>